<sequence>MTGNCFVRQEATLEIIKNVASFCAECYSEVQKNQIIFYDMENCCYLCEACQEVLAEKLDANCESLDSKNNSLF</sequence>
<evidence type="ECO:0000313" key="1">
    <source>
        <dbReference type="EMBL" id="CAA6818509.1"/>
    </source>
</evidence>
<reference evidence="1" key="1">
    <citation type="submission" date="2020-01" db="EMBL/GenBank/DDBJ databases">
        <authorList>
            <person name="Meier V. D."/>
            <person name="Meier V D."/>
        </authorList>
    </citation>
    <scope>NUCLEOTIDE SEQUENCE</scope>
    <source>
        <strain evidence="1">HLG_WM_MAG_06</strain>
    </source>
</reference>
<organism evidence="1">
    <name type="scientific">uncultured Sulfurovum sp</name>
    <dbReference type="NCBI Taxonomy" id="269237"/>
    <lineage>
        <taxon>Bacteria</taxon>
        <taxon>Pseudomonadati</taxon>
        <taxon>Campylobacterota</taxon>
        <taxon>Epsilonproteobacteria</taxon>
        <taxon>Campylobacterales</taxon>
        <taxon>Sulfurovaceae</taxon>
        <taxon>Sulfurovum</taxon>
        <taxon>environmental samples</taxon>
    </lineage>
</organism>
<protein>
    <submittedName>
        <fullName evidence="1">Uncharacterized protein</fullName>
    </submittedName>
</protein>
<dbReference type="AlphaFoldDB" id="A0A6S6TV90"/>
<accession>A0A6S6TV90</accession>
<name>A0A6S6TV90_9BACT</name>
<dbReference type="EMBL" id="CACVAP010000090">
    <property type="protein sequence ID" value="CAA6818509.1"/>
    <property type="molecule type" value="Genomic_DNA"/>
</dbReference>
<gene>
    <name evidence="1" type="ORF">HELGO_WM7464</name>
</gene>
<proteinExistence type="predicted"/>